<feature type="transmembrane region" description="Helical" evidence="11">
    <location>
        <begin position="173"/>
        <end position="202"/>
    </location>
</feature>
<evidence type="ECO:0000256" key="4">
    <source>
        <dbReference type="ARBA" id="ARBA00022692"/>
    </source>
</evidence>
<dbReference type="GO" id="GO:0033179">
    <property type="term" value="C:proton-transporting V-type ATPase, V0 domain"/>
    <property type="evidence" value="ECO:0007669"/>
    <property type="project" value="InterPro"/>
</dbReference>
<evidence type="ECO:0000256" key="1">
    <source>
        <dbReference type="ARBA" id="ARBA00004128"/>
    </source>
</evidence>
<evidence type="ECO:0000259" key="13">
    <source>
        <dbReference type="Pfam" id="PF00137"/>
    </source>
</evidence>
<comment type="function">
    <text evidence="11">Proton-conducting pore forming of the V0 complex of vacuolar(H+)-ATPase (V-ATPase), a multisubunit enzyme composed of a peripheral complex (V1) that hydrolyzes ATP and a membrane integral complex (V0) that translocates protons. V-ATPase is responsible for acidifying and maintaining the pH of intracellular compartments.</text>
</comment>
<reference evidence="14" key="2">
    <citation type="submission" date="2020-04" db="EMBL/GenBank/DDBJ databases">
        <authorList>
            <person name="Santos R.A.C."/>
            <person name="Steenwyk J.L."/>
            <person name="Rivero-Menendez O."/>
            <person name="Mead M.E."/>
            <person name="Silva L.P."/>
            <person name="Bastos R.W."/>
            <person name="Alastruey-Izquierdo A."/>
            <person name="Goldman G.H."/>
            <person name="Rokas A."/>
        </authorList>
    </citation>
    <scope>NUCLEOTIDE SEQUENCE</scope>
    <source>
        <strain evidence="14">CNM-CM6805</strain>
    </source>
</reference>
<keyword evidence="11" id="KW-0926">Vacuole</keyword>
<evidence type="ECO:0000256" key="5">
    <source>
        <dbReference type="ARBA" id="ARBA00022781"/>
    </source>
</evidence>
<feature type="domain" description="V-ATPase proteolipid subunit C-like" evidence="13">
    <location>
        <begin position="106"/>
        <end position="165"/>
    </location>
</feature>
<proteinExistence type="inferred from homology"/>
<evidence type="ECO:0000256" key="12">
    <source>
        <dbReference type="SAM" id="SignalP"/>
    </source>
</evidence>
<dbReference type="PANTHER" id="PTHR10263">
    <property type="entry name" value="V-TYPE PROTON ATPASE PROTEOLIPID SUBUNIT"/>
    <property type="match status" value="1"/>
</dbReference>
<keyword evidence="12" id="KW-0732">Signal</keyword>
<keyword evidence="6 11" id="KW-1133">Transmembrane helix</keyword>
<feature type="transmembrane region" description="Helical" evidence="11">
    <location>
        <begin position="145"/>
        <end position="166"/>
    </location>
</feature>
<evidence type="ECO:0000256" key="11">
    <source>
        <dbReference type="RuleBase" id="RU363060"/>
    </source>
</evidence>
<dbReference type="PRINTS" id="PR00122">
    <property type="entry name" value="VACATPASE"/>
</dbReference>
<dbReference type="SUPFAM" id="SSF81333">
    <property type="entry name" value="F1F0 ATP synthase subunit C"/>
    <property type="match status" value="2"/>
</dbReference>
<evidence type="ECO:0000256" key="2">
    <source>
        <dbReference type="ARBA" id="ARBA00007296"/>
    </source>
</evidence>
<protein>
    <recommendedName>
        <fullName evidence="11">V-type proton ATPase proteolipid subunit</fullName>
    </recommendedName>
</protein>
<dbReference type="EMBL" id="JAAAPX010000302">
    <property type="protein sequence ID" value="KAF4225954.1"/>
    <property type="molecule type" value="Genomic_DNA"/>
</dbReference>
<name>A0A8H4M979_9EURO</name>
<comment type="subunit">
    <text evidence="10 11">V-ATPase is a heteromultimeric enzyme composed of a peripheral catalytic V1 complex (components A to H) attached to an integral membrane V0 proton pore complex (components: a, c, c', c'', d, e, f and VOA1). The decameric c-ring forms the proton-conducting pore, and is composed of eight proteolipid subunits c, one subunit c' and one subunit c''.</text>
</comment>
<gene>
    <name evidence="14" type="ORF">CNMCM6805_005588</name>
</gene>
<keyword evidence="8 11" id="KW-0472">Membrane</keyword>
<organism evidence="14 15">
    <name type="scientific">Aspergillus fumigatiaffinis</name>
    <dbReference type="NCBI Taxonomy" id="340414"/>
    <lineage>
        <taxon>Eukaryota</taxon>
        <taxon>Fungi</taxon>
        <taxon>Dikarya</taxon>
        <taxon>Ascomycota</taxon>
        <taxon>Pezizomycotina</taxon>
        <taxon>Eurotiomycetes</taxon>
        <taxon>Eurotiomycetidae</taxon>
        <taxon>Eurotiales</taxon>
        <taxon>Aspergillaceae</taxon>
        <taxon>Aspergillus</taxon>
        <taxon>Aspergillus subgen. Fumigati</taxon>
    </lineage>
</organism>
<comment type="similarity">
    <text evidence="2 11">Belongs to the V-ATPase proteolipid subunit family.</text>
</comment>
<accession>A0A8H4M979</accession>
<feature type="transmembrane region" description="Helical" evidence="11">
    <location>
        <begin position="214"/>
        <end position="233"/>
    </location>
</feature>
<dbReference type="InterPro" id="IPR011555">
    <property type="entry name" value="ATPase_proteolipid_su_C_euk"/>
</dbReference>
<keyword evidence="3 11" id="KW-0813">Transport</keyword>
<evidence type="ECO:0000256" key="3">
    <source>
        <dbReference type="ARBA" id="ARBA00022448"/>
    </source>
</evidence>
<evidence type="ECO:0000256" key="8">
    <source>
        <dbReference type="ARBA" id="ARBA00023136"/>
    </source>
</evidence>
<keyword evidence="7 11" id="KW-0406">Ion transport</keyword>
<dbReference type="Pfam" id="PF00137">
    <property type="entry name" value="ATP-synt_C"/>
    <property type="match status" value="2"/>
</dbReference>
<dbReference type="InterPro" id="IPR035921">
    <property type="entry name" value="F/V-ATP_Csub_sf"/>
</dbReference>
<comment type="subcellular location">
    <subcellularLocation>
        <location evidence="1 11">Vacuole membrane</location>
        <topology evidence="1 11">Multi-pass membrane protein</topology>
    </subcellularLocation>
</comment>
<dbReference type="CDD" id="cd18175">
    <property type="entry name" value="ATP-synt_Vo_c_ATP6C_rpt1"/>
    <property type="match status" value="1"/>
</dbReference>
<keyword evidence="4 11" id="KW-0812">Transmembrane</keyword>
<dbReference type="AlphaFoldDB" id="A0A8H4M979"/>
<feature type="signal peptide" evidence="12">
    <location>
        <begin position="1"/>
        <end position="17"/>
    </location>
</feature>
<dbReference type="Proteomes" id="UP000653565">
    <property type="component" value="Unassembled WGS sequence"/>
</dbReference>
<evidence type="ECO:0000256" key="10">
    <source>
        <dbReference type="ARBA" id="ARBA00046480"/>
    </source>
</evidence>
<dbReference type="GO" id="GO:0046961">
    <property type="term" value="F:proton-transporting ATPase activity, rotational mechanism"/>
    <property type="evidence" value="ECO:0007669"/>
    <property type="project" value="InterPro"/>
</dbReference>
<evidence type="ECO:0000256" key="7">
    <source>
        <dbReference type="ARBA" id="ARBA00023065"/>
    </source>
</evidence>
<feature type="chain" id="PRO_5044155443" description="V-type proton ATPase proteolipid subunit" evidence="12">
    <location>
        <begin position="18"/>
        <end position="320"/>
    </location>
</feature>
<dbReference type="NCBIfam" id="TIGR01100">
    <property type="entry name" value="V_ATP_synt_C"/>
    <property type="match status" value="1"/>
</dbReference>
<reference evidence="14" key="1">
    <citation type="journal article" date="2020" name="bioRxiv">
        <title>Genomic and phenotypic heterogeneity of clinical isolates of the human pathogens Aspergillus fumigatus, Aspergillus lentulus and Aspergillus fumigatiaffinis.</title>
        <authorList>
            <person name="dos Santos R.A.C."/>
            <person name="Steenwyk J.L."/>
            <person name="Rivero-Menendez O."/>
            <person name="Mead M.E."/>
            <person name="Silva L.P."/>
            <person name="Bastos R.W."/>
            <person name="Alastruey-Izquierdo A."/>
            <person name="Goldman G.H."/>
            <person name="Rokas A."/>
        </authorList>
    </citation>
    <scope>NUCLEOTIDE SEQUENCE</scope>
    <source>
        <strain evidence="14">CNM-CM6805</strain>
    </source>
</reference>
<keyword evidence="5 11" id="KW-0375">Hydrogen ion transport</keyword>
<dbReference type="InterPro" id="IPR002379">
    <property type="entry name" value="ATPase_proteolipid_c-like_dom"/>
</dbReference>
<comment type="function">
    <text evidence="9">Proton-conducting pore forming subunit of the V0 complex of vacuolar(H+)-ATPase (V-ATPase), a multisubunit enzyme composed of a peripheral complex (V1) that hydrolyzes ATP and a membrane integral complex (V0) that translocates protons. V-ATPase is responsible for acidifying and maintaining the pH of intracellular compartments.</text>
</comment>
<evidence type="ECO:0000256" key="6">
    <source>
        <dbReference type="ARBA" id="ARBA00022989"/>
    </source>
</evidence>
<evidence type="ECO:0000313" key="14">
    <source>
        <dbReference type="EMBL" id="KAF4225954.1"/>
    </source>
</evidence>
<dbReference type="InterPro" id="IPR000245">
    <property type="entry name" value="ATPase_proteolipid_csu"/>
</dbReference>
<sequence length="320" mass="33647">MQFTTLLLAIFPAAIMASPVETNSNADVTAQFWSSDLCDRPVDSVTLIGSGSYRCISVSNKRSISVPSLNIGTTMSSEFCPIYSVSYTLEFWTIYLNNEQPFFGALGCTSAIVFTACGAAYGTAKAGVGVCSSGVLRPDLIVKNIVPIVMAGILGIYGLVVSILIANTLSQKVALYTSLVQLGAGLSVGLCGLAAGFAIGIVGDAGVRGTAQQPRLYVGMILILIFAEVLGGTGSGGGNRRPKSAGAVNAYIKHKLSELERDNGYAQDVLDEMEGETSPGASFLWVSFVFKDIIENDLSEYEAVERVKASPPSLTVFTTT</sequence>
<dbReference type="FunFam" id="1.20.120.610:FF:000001">
    <property type="entry name" value="V-type proton ATPase proteolipid subunit"/>
    <property type="match status" value="1"/>
</dbReference>
<comment type="caution">
    <text evidence="14">The sequence shown here is derived from an EMBL/GenBank/DDBJ whole genome shotgun (WGS) entry which is preliminary data.</text>
</comment>
<dbReference type="CDD" id="cd18176">
    <property type="entry name" value="ATP-synt_Vo_c_ATP6C_rpt2"/>
    <property type="match status" value="1"/>
</dbReference>
<evidence type="ECO:0000313" key="15">
    <source>
        <dbReference type="Proteomes" id="UP000653565"/>
    </source>
</evidence>
<dbReference type="GO" id="GO:0005774">
    <property type="term" value="C:vacuolar membrane"/>
    <property type="evidence" value="ECO:0007669"/>
    <property type="project" value="UniProtKB-SubCell"/>
</dbReference>
<evidence type="ECO:0000256" key="9">
    <source>
        <dbReference type="ARBA" id="ARBA00045519"/>
    </source>
</evidence>
<dbReference type="Gene3D" id="1.20.120.610">
    <property type="entry name" value="lithium bound rotor ring of v- atpase"/>
    <property type="match status" value="1"/>
</dbReference>
<keyword evidence="15" id="KW-1185">Reference proteome</keyword>
<feature type="domain" description="V-ATPase proteolipid subunit C-like" evidence="13">
    <location>
        <begin position="182"/>
        <end position="231"/>
    </location>
</feature>
<dbReference type="OrthoDB" id="1744869at2759"/>